<proteinExistence type="predicted"/>
<reference evidence="1 2" key="1">
    <citation type="journal article" date="2021" name="Hortic Res">
        <title>High-quality reference genome and annotation aids understanding of berry development for evergreen blueberry (Vaccinium darrowii).</title>
        <authorList>
            <person name="Yu J."/>
            <person name="Hulse-Kemp A.M."/>
            <person name="Babiker E."/>
            <person name="Staton M."/>
        </authorList>
    </citation>
    <scope>NUCLEOTIDE SEQUENCE [LARGE SCALE GENOMIC DNA]</scope>
    <source>
        <strain evidence="2">cv. NJ 8807/NJ 8810</strain>
        <tissue evidence="1">Young leaf</tissue>
    </source>
</reference>
<evidence type="ECO:0000313" key="1">
    <source>
        <dbReference type="EMBL" id="KAH7866677.1"/>
    </source>
</evidence>
<dbReference type="Proteomes" id="UP000828048">
    <property type="component" value="Chromosome 9"/>
</dbReference>
<dbReference type="EMBL" id="CM037159">
    <property type="protein sequence ID" value="KAH7866677.1"/>
    <property type="molecule type" value="Genomic_DNA"/>
</dbReference>
<evidence type="ECO:0000313" key="2">
    <source>
        <dbReference type="Proteomes" id="UP000828048"/>
    </source>
</evidence>
<protein>
    <submittedName>
        <fullName evidence="1">Uncharacterized protein</fullName>
    </submittedName>
</protein>
<sequence length="590" mass="66601">MKFGLLSYLEFYSVATGLCDHPAFREHTGLSTDQIKVALDSGSCDEASRVFLLGHYGPTGSGSATSRYPLLSEEAIAEFCPYCRGNCNCKSCLRREVTIKSKYAGQPENKGETIRHLKFLIYALFPFLKLLDHDQTIENEMEAKNKVDLHRSSPNCSCDLCLTCCREMREGCLQGGDNVGDKPLTSSSFDVDRKPKPGWNANETGFISCPKEMHVCGLDRLELKCMLPENWVSELKERVEKLAESHLPATSGSPCSCFKLNGKVDIGNGKLRKAASRKDANDSNYLYCPSTSDIQEGDLEHFQRHWARGEPVIVRDVLQSASGLSWEPMVMWRAFREVNIKIHQFFKGYSEGRSHEDGWPKMLKLKDWPSSSLFEERLPRHGAEFINALPYSEYTHPHSGLLNVAAKLPKDMLKPDLGPKTYIWVFHPIHDQTFFLTLHHKRKLKEEFGVEPWTFVQELGAAVFTPAGCPHQVRNLNSCIKVALAFVSPENIDECVRLTGEFRVLPHNHWAKEDKLERQELDWIIGYFLKVKKMSLHALSKAVNELEELTSFGSEKIEASASETTSLHPEASEPSSDLPPSFPTRTPRST</sequence>
<comment type="caution">
    <text evidence="1">The sequence shown here is derived from an EMBL/GenBank/DDBJ whole genome shotgun (WGS) entry which is preliminary data.</text>
</comment>
<accession>A0ACB7ZLD0</accession>
<name>A0ACB7ZLD0_9ERIC</name>
<organism evidence="1 2">
    <name type="scientific">Vaccinium darrowii</name>
    <dbReference type="NCBI Taxonomy" id="229202"/>
    <lineage>
        <taxon>Eukaryota</taxon>
        <taxon>Viridiplantae</taxon>
        <taxon>Streptophyta</taxon>
        <taxon>Embryophyta</taxon>
        <taxon>Tracheophyta</taxon>
        <taxon>Spermatophyta</taxon>
        <taxon>Magnoliopsida</taxon>
        <taxon>eudicotyledons</taxon>
        <taxon>Gunneridae</taxon>
        <taxon>Pentapetalae</taxon>
        <taxon>asterids</taxon>
        <taxon>Ericales</taxon>
        <taxon>Ericaceae</taxon>
        <taxon>Vaccinioideae</taxon>
        <taxon>Vaccinieae</taxon>
        <taxon>Vaccinium</taxon>
    </lineage>
</organism>
<keyword evidence="2" id="KW-1185">Reference proteome</keyword>
<gene>
    <name evidence="1" type="ORF">Vadar_023535</name>
</gene>